<dbReference type="EMBL" id="DXFX01000057">
    <property type="protein sequence ID" value="HIX07730.1"/>
    <property type="molecule type" value="Genomic_DNA"/>
</dbReference>
<evidence type="ECO:0000313" key="5">
    <source>
        <dbReference type="EMBL" id="HIX07730.1"/>
    </source>
</evidence>
<keyword evidence="2" id="KW-0238">DNA-binding</keyword>
<dbReference type="SMART" id="SM00419">
    <property type="entry name" value="HTH_CRP"/>
    <property type="match status" value="1"/>
</dbReference>
<feature type="domain" description="HTH crp-type" evidence="4">
    <location>
        <begin position="143"/>
        <end position="209"/>
    </location>
</feature>
<dbReference type="InterPro" id="IPR012318">
    <property type="entry name" value="HTH_CRP"/>
</dbReference>
<dbReference type="InterPro" id="IPR036388">
    <property type="entry name" value="WH-like_DNA-bd_sf"/>
</dbReference>
<dbReference type="PROSITE" id="PS51063">
    <property type="entry name" value="HTH_CRP_2"/>
    <property type="match status" value="1"/>
</dbReference>
<dbReference type="Gene3D" id="2.60.120.10">
    <property type="entry name" value="Jelly Rolls"/>
    <property type="match status" value="1"/>
</dbReference>
<dbReference type="PANTHER" id="PTHR24567">
    <property type="entry name" value="CRP FAMILY TRANSCRIPTIONAL REGULATORY PROTEIN"/>
    <property type="match status" value="1"/>
</dbReference>
<dbReference type="Pfam" id="PF00027">
    <property type="entry name" value="cNMP_binding"/>
    <property type="match status" value="1"/>
</dbReference>
<dbReference type="Gene3D" id="1.10.10.10">
    <property type="entry name" value="Winged helix-like DNA-binding domain superfamily/Winged helix DNA-binding domain"/>
    <property type="match status" value="1"/>
</dbReference>
<reference evidence="5" key="1">
    <citation type="journal article" date="2021" name="PeerJ">
        <title>Extensive microbial diversity within the chicken gut microbiome revealed by metagenomics and culture.</title>
        <authorList>
            <person name="Gilroy R."/>
            <person name="Ravi A."/>
            <person name="Getino M."/>
            <person name="Pursley I."/>
            <person name="Horton D.L."/>
            <person name="Alikhan N.F."/>
            <person name="Baker D."/>
            <person name="Gharbi K."/>
            <person name="Hall N."/>
            <person name="Watson M."/>
            <person name="Adriaenssens E.M."/>
            <person name="Foster-Nyarko E."/>
            <person name="Jarju S."/>
            <person name="Secka A."/>
            <person name="Antonio M."/>
            <person name="Oren A."/>
            <person name="Chaudhuri R.R."/>
            <person name="La Ragione R."/>
            <person name="Hildebrand F."/>
            <person name="Pallen M.J."/>
        </authorList>
    </citation>
    <scope>NUCLEOTIDE SEQUENCE</scope>
    <source>
        <strain evidence="5">811</strain>
    </source>
</reference>
<dbReference type="InterPro" id="IPR000595">
    <property type="entry name" value="cNMP-bd_dom"/>
</dbReference>
<protein>
    <submittedName>
        <fullName evidence="5">Crp/Fnr family transcriptional regulator</fullName>
    </submittedName>
</protein>
<dbReference type="PRINTS" id="PR00034">
    <property type="entry name" value="HTHCRP"/>
</dbReference>
<dbReference type="CDD" id="cd00038">
    <property type="entry name" value="CAP_ED"/>
    <property type="match status" value="1"/>
</dbReference>
<dbReference type="SUPFAM" id="SSF46785">
    <property type="entry name" value="Winged helix' DNA-binding domain"/>
    <property type="match status" value="1"/>
</dbReference>
<dbReference type="InterPro" id="IPR014710">
    <property type="entry name" value="RmlC-like_jellyroll"/>
</dbReference>
<gene>
    <name evidence="5" type="ORF">H9741_04620</name>
</gene>
<proteinExistence type="predicted"/>
<dbReference type="InterPro" id="IPR036390">
    <property type="entry name" value="WH_DNA-bd_sf"/>
</dbReference>
<organism evidence="5 6">
    <name type="scientific">Candidatus Borkfalkia faecipullorum</name>
    <dbReference type="NCBI Taxonomy" id="2838510"/>
    <lineage>
        <taxon>Bacteria</taxon>
        <taxon>Bacillati</taxon>
        <taxon>Bacillota</taxon>
        <taxon>Clostridia</taxon>
        <taxon>Christensenellales</taxon>
        <taxon>Christensenellaceae</taxon>
        <taxon>Candidatus Borkfalkia</taxon>
    </lineage>
</organism>
<dbReference type="Proteomes" id="UP000824204">
    <property type="component" value="Unassembled WGS sequence"/>
</dbReference>
<dbReference type="PANTHER" id="PTHR24567:SF74">
    <property type="entry name" value="HTH-TYPE TRANSCRIPTIONAL REGULATOR ARCR"/>
    <property type="match status" value="1"/>
</dbReference>
<dbReference type="InterPro" id="IPR050397">
    <property type="entry name" value="Env_Response_Regulators"/>
</dbReference>
<dbReference type="AlphaFoldDB" id="A0A9D1V7V1"/>
<evidence type="ECO:0000256" key="1">
    <source>
        <dbReference type="ARBA" id="ARBA00023015"/>
    </source>
</evidence>
<dbReference type="GO" id="GO:0003677">
    <property type="term" value="F:DNA binding"/>
    <property type="evidence" value="ECO:0007669"/>
    <property type="project" value="UniProtKB-KW"/>
</dbReference>
<dbReference type="Pfam" id="PF13545">
    <property type="entry name" value="HTH_Crp_2"/>
    <property type="match status" value="1"/>
</dbReference>
<dbReference type="InterPro" id="IPR018490">
    <property type="entry name" value="cNMP-bd_dom_sf"/>
</dbReference>
<evidence type="ECO:0000259" key="4">
    <source>
        <dbReference type="PROSITE" id="PS51063"/>
    </source>
</evidence>
<evidence type="ECO:0000313" key="6">
    <source>
        <dbReference type="Proteomes" id="UP000824204"/>
    </source>
</evidence>
<comment type="caution">
    <text evidence="5">The sequence shown here is derived from an EMBL/GenBank/DDBJ whole genome shotgun (WGS) entry which is preliminary data.</text>
</comment>
<dbReference type="CDD" id="cd00092">
    <property type="entry name" value="HTH_CRP"/>
    <property type="match status" value="1"/>
</dbReference>
<dbReference type="GO" id="GO:0003700">
    <property type="term" value="F:DNA-binding transcription factor activity"/>
    <property type="evidence" value="ECO:0007669"/>
    <property type="project" value="TreeGrafter"/>
</dbReference>
<accession>A0A9D1V7V1</accession>
<keyword evidence="1" id="KW-0805">Transcription regulation</keyword>
<evidence type="ECO:0000256" key="2">
    <source>
        <dbReference type="ARBA" id="ARBA00023125"/>
    </source>
</evidence>
<name>A0A9D1V7V1_9FIRM</name>
<sequence>MFLPENLSFYGALSASQRERLRSSAREHSFARGAPVYDGDCTGLLLVQEGRLRVYTLSEEGKEITLYRLNAGDVCLFSASCALRGVSFTLFVSAEADTRVCLIPADVYKALSEESAAVGAFTAQLMAERFSQVMWVLDEVLSKKFDARLAALLLREREYAGGDELKLTHEQLAAHLGTVREAVSRMLKYFETEGLVSLSRGSIRLTDKEGLRELAQKN</sequence>
<dbReference type="GO" id="GO:0005829">
    <property type="term" value="C:cytosol"/>
    <property type="evidence" value="ECO:0007669"/>
    <property type="project" value="TreeGrafter"/>
</dbReference>
<evidence type="ECO:0000256" key="3">
    <source>
        <dbReference type="ARBA" id="ARBA00023163"/>
    </source>
</evidence>
<reference evidence="5" key="2">
    <citation type="submission" date="2021-04" db="EMBL/GenBank/DDBJ databases">
        <authorList>
            <person name="Gilroy R."/>
        </authorList>
    </citation>
    <scope>NUCLEOTIDE SEQUENCE</scope>
    <source>
        <strain evidence="5">811</strain>
    </source>
</reference>
<keyword evidence="3" id="KW-0804">Transcription</keyword>
<dbReference type="SUPFAM" id="SSF51206">
    <property type="entry name" value="cAMP-binding domain-like"/>
    <property type="match status" value="1"/>
</dbReference>